<dbReference type="InterPro" id="IPR045749">
    <property type="entry name" value="DUF6090"/>
</dbReference>
<dbReference type="EMBL" id="AP014548">
    <property type="protein sequence ID" value="BAO56772.1"/>
    <property type="molecule type" value="Genomic_DNA"/>
</dbReference>
<gene>
    <name evidence="2" type="ORF">NMS_2763</name>
</gene>
<proteinExistence type="predicted"/>
<keyword evidence="3" id="KW-1185">Reference proteome</keyword>
<evidence type="ECO:0000313" key="2">
    <source>
        <dbReference type="EMBL" id="BAO56772.1"/>
    </source>
</evidence>
<dbReference type="OrthoDB" id="821805at2"/>
<keyword evidence="1" id="KW-1133">Transmembrane helix</keyword>
<dbReference type="Pfam" id="PF19578">
    <property type="entry name" value="DUF6090"/>
    <property type="match status" value="1"/>
</dbReference>
<dbReference type="KEGG" id="nmf:NMS_2763"/>
<evidence type="ECO:0000256" key="1">
    <source>
        <dbReference type="SAM" id="Phobius"/>
    </source>
</evidence>
<dbReference type="Proteomes" id="UP000031760">
    <property type="component" value="Chromosome"/>
</dbReference>
<dbReference type="RefSeq" id="WP_052476992.1">
    <property type="nucleotide sequence ID" value="NZ_AP014548.1"/>
</dbReference>
<protein>
    <submittedName>
        <fullName evidence="2">Uncharacterized protein</fullName>
    </submittedName>
</protein>
<reference evidence="2 3" key="1">
    <citation type="journal article" date="2014" name="Proc. Natl. Acad. Sci. U.S.A.">
        <title>Functional characterization of flavobacteria rhodopsins reveals a unique class of light-driven chloride pump in bacteria.</title>
        <authorList>
            <person name="Yoshizawa S."/>
            <person name="Kumagai Y."/>
            <person name="Kim H."/>
            <person name="Ogura Y."/>
            <person name="Hayashi T."/>
            <person name="Iwasaki W."/>
            <person name="DeLong E.F."/>
            <person name="Kogure K."/>
        </authorList>
    </citation>
    <scope>NUCLEOTIDE SEQUENCE [LARGE SCALE GENOMIC DNA]</scope>
    <source>
        <strain evidence="2 3">S1-08</strain>
    </source>
</reference>
<keyword evidence="1" id="KW-0472">Membrane</keyword>
<feature type="transmembrane region" description="Helical" evidence="1">
    <location>
        <begin position="21"/>
        <end position="42"/>
    </location>
</feature>
<evidence type="ECO:0000313" key="3">
    <source>
        <dbReference type="Proteomes" id="UP000031760"/>
    </source>
</evidence>
<name>W8VXZ2_9FLAO</name>
<organism evidence="2 3">
    <name type="scientific">Nonlabens marinus S1-08</name>
    <dbReference type="NCBI Taxonomy" id="1454201"/>
    <lineage>
        <taxon>Bacteria</taxon>
        <taxon>Pseudomonadati</taxon>
        <taxon>Bacteroidota</taxon>
        <taxon>Flavobacteriia</taxon>
        <taxon>Flavobacteriales</taxon>
        <taxon>Flavobacteriaceae</taxon>
        <taxon>Nonlabens</taxon>
    </lineage>
</organism>
<dbReference type="HOGENOM" id="CLU_091694_0_0_10"/>
<sequence length="241" mass="28149">MIKFFRKIRKNLLNEGKTTKYFKYAIGEIVLVVIGILIALQINNWNQEYQERNAEKKVIADLKASLINTESQLGDLILIYKSNLERMNYVVDQLNSRRPLDDELKMSFHHIESYPEPLFEIGVYDNFKINSLQLIKNDRLKTAIIQFYEAQLPSIGHKLSNNMESVVITSLMPLNVQNFSYGDNAMMTPNDYERLLNNQQYFNAISYMSAIKEFALSEIQRVLETVKFLIDDVVTYQNQIE</sequence>
<accession>W8VXZ2</accession>
<dbReference type="STRING" id="1454201.NMS_2763"/>
<keyword evidence="1" id="KW-0812">Transmembrane</keyword>
<dbReference type="AlphaFoldDB" id="W8VXZ2"/>